<evidence type="ECO:0000313" key="1">
    <source>
        <dbReference type="EMBL" id="GCC51630.1"/>
    </source>
</evidence>
<dbReference type="EMBL" id="BHXQ01000003">
    <property type="protein sequence ID" value="GCC51630.1"/>
    <property type="molecule type" value="Genomic_DNA"/>
</dbReference>
<reference evidence="1 2" key="1">
    <citation type="submission" date="2018-11" db="EMBL/GenBank/DDBJ databases">
        <title>Chryseotalea sanarue gen. nov., sp., nov., a member of the family Cytophagaceae, isolated from a brackish lake in Hamamatsu Japan.</title>
        <authorList>
            <person name="Maejima Y."/>
            <person name="Iino T."/>
            <person name="Muraguchi Y."/>
            <person name="Fukuda K."/>
            <person name="Ohkuma M."/>
            <person name="Moriuchi R."/>
            <person name="Dohra H."/>
            <person name="Kimbara K."/>
            <person name="Shintani M."/>
        </authorList>
    </citation>
    <scope>NUCLEOTIDE SEQUENCE [LARGE SCALE GENOMIC DNA]</scope>
    <source>
        <strain evidence="1 2">Ys</strain>
    </source>
</reference>
<comment type="caution">
    <text evidence="1">The sequence shown here is derived from an EMBL/GenBank/DDBJ whole genome shotgun (WGS) entry which is preliminary data.</text>
</comment>
<keyword evidence="2" id="KW-1185">Reference proteome</keyword>
<evidence type="ECO:0008006" key="3">
    <source>
        <dbReference type="Google" id="ProtNLM"/>
    </source>
</evidence>
<accession>A0A401U9S3</accession>
<evidence type="ECO:0000313" key="2">
    <source>
        <dbReference type="Proteomes" id="UP000288227"/>
    </source>
</evidence>
<protein>
    <recommendedName>
        <fullName evidence="3">Class I SAM-dependent methyltransferase</fullName>
    </recommendedName>
</protein>
<sequence>MFTIAKEMYAKIKIYKWKSNGALLPPPHIVKQMTIREYQNRYHYNILVETGTYSGEMVEAQKKRFKRIFSIELGVDLYKKATTRFKNDKNVTILLGDSGKELTKVLLKITEPAIFWLDGHYSSGTTAKGEKECPIVEELAAIFSSKKFNHILLIDDARCFSGEGDYPTIDQLTNYIKSKNANYRVEVKDDIVRYVI</sequence>
<name>A0A401U9S3_9BACT</name>
<dbReference type="Proteomes" id="UP000288227">
    <property type="component" value="Unassembled WGS sequence"/>
</dbReference>
<gene>
    <name evidence="1" type="ORF">SanaruYs_18570</name>
</gene>
<proteinExistence type="predicted"/>
<organism evidence="1 2">
    <name type="scientific">Chryseotalea sanaruensis</name>
    <dbReference type="NCBI Taxonomy" id="2482724"/>
    <lineage>
        <taxon>Bacteria</taxon>
        <taxon>Pseudomonadati</taxon>
        <taxon>Bacteroidota</taxon>
        <taxon>Cytophagia</taxon>
        <taxon>Cytophagales</taxon>
        <taxon>Chryseotaleaceae</taxon>
        <taxon>Chryseotalea</taxon>
    </lineage>
</organism>
<dbReference type="AlphaFoldDB" id="A0A401U9S3"/>